<dbReference type="InterPro" id="IPR001412">
    <property type="entry name" value="aa-tRNA-synth_I_CS"/>
</dbReference>
<dbReference type="InterPro" id="IPR002300">
    <property type="entry name" value="aa-tRNA-synth_Ia"/>
</dbReference>
<evidence type="ECO:0000313" key="13">
    <source>
        <dbReference type="Proteomes" id="UP000738402"/>
    </source>
</evidence>
<sequence length="990" mass="112402">MLQRVFVRQKSSFSATIRLPQTKFPGRTDLHAVQTQLLPQVTTELYDWNNRREVKSIQELFILHDGPPYANGDLHIGHALNKILKDIIVRFELMNGKKVHYRPGWDCHGLPIELKALEQIAQHKNMRKKEIKRLLKTGPNAALEAELSALGNKLKPLEIIELCKQHALLTQRSQSAQFQRMGIMGDFGNPYRTLDKDFVARQLRVFKRLFDNNLIKRQEKPVYWGCENATALAEGELEYNPAHRSTAVYVKFPLEHPPAEFGPEPVYALIWTSTPWTLAANRAISVNENMDYTIVESRDERLIVAQKLVDSLRAVDPELRETYIQIPGSQLLSCSYRNPLFAGSSQDTSLPILHGEHVTDSAGTGLVHTAPGHGQEDYFVCLRHNIQPYSPVNEYGKYTSELPDNDLQEFVGLRVLGEGTQKMVAKLEELRLCYHLDPNYIHSYPYDWRSKKPIIIRSTPQWFIDVGKIKAVTTELLEKNVQFFPKRGSNRLVSFINLRNEWCISRQRSWGVPIPVVYHKRTGEPLINDLVIERISQVIATEDVESWFGESSMAKWIPAECDVNPTDYVRGTDTMDVWFDSGSSWTLVEQFLESTGLLPQAVARGYLADVYLEGSDQHRGWFQSSVLTKIGARAPGEPAVLPYGKIITHGFTLDEKGDKMSKSLGNTIVPVDIVEGNKAKKVPGLGIDGLRLWVAQADYTSDIAVGPVILNRVADVVKKLRFTFRFLLGNIGDMEQTVDYAQMDTMDRYILSRLASFERTARQCYEAHNYSKIIKDMNQLVNVDLSALYFDIRKDTLYTDFADSLKRRSTQTVFVEVLKVLTSVLAPVMPIMAQEAWNHSPEVVTGGLQSSFVRGWYEVPQQYLNAELEAEMEQLLKFNHQIKTAIDKTLRSTDTMKMASETEIYVNVAPETSLGTLVSKYESQMTEYLMVSKFHLNSERTKDVLLEATDGEVSIAVAKTDLEKCPRCWRYAAEGPAELCKRCSEVVACT</sequence>
<dbReference type="GO" id="GO:0032543">
    <property type="term" value="P:mitochondrial translation"/>
    <property type="evidence" value="ECO:0007669"/>
    <property type="project" value="TreeGrafter"/>
</dbReference>
<dbReference type="Proteomes" id="UP000738402">
    <property type="component" value="Unassembled WGS sequence"/>
</dbReference>
<proteinExistence type="inferred from homology"/>
<dbReference type="PANTHER" id="PTHR42765:SF1">
    <property type="entry name" value="ISOLEUCINE--TRNA LIGASE, MITOCHONDRIAL"/>
    <property type="match status" value="1"/>
</dbReference>
<evidence type="ECO:0000256" key="9">
    <source>
        <dbReference type="RuleBase" id="RU363035"/>
    </source>
</evidence>
<keyword evidence="5 9" id="KW-0067">ATP-binding</keyword>
<evidence type="ECO:0000256" key="6">
    <source>
        <dbReference type="ARBA" id="ARBA00022917"/>
    </source>
</evidence>
<keyword evidence="7 9" id="KW-0030">Aminoacyl-tRNA synthetase</keyword>
<keyword evidence="3 9" id="KW-0436">Ligase</keyword>
<dbReference type="InterPro" id="IPR013155">
    <property type="entry name" value="M/V/L/I-tRNA-synth_anticd-bd"/>
</dbReference>
<dbReference type="HAMAP" id="MF_02002">
    <property type="entry name" value="Ile_tRNA_synth_type1"/>
    <property type="match status" value="1"/>
</dbReference>
<gene>
    <name evidence="12" type="ORF">KL933_002510</name>
</gene>
<evidence type="ECO:0000256" key="7">
    <source>
        <dbReference type="ARBA" id="ARBA00023146"/>
    </source>
</evidence>
<dbReference type="GO" id="GO:0005524">
    <property type="term" value="F:ATP binding"/>
    <property type="evidence" value="ECO:0007669"/>
    <property type="project" value="UniProtKB-KW"/>
</dbReference>
<organism evidence="12 13">
    <name type="scientific">Ogataea haglerorum</name>
    <dbReference type="NCBI Taxonomy" id="1937702"/>
    <lineage>
        <taxon>Eukaryota</taxon>
        <taxon>Fungi</taxon>
        <taxon>Dikarya</taxon>
        <taxon>Ascomycota</taxon>
        <taxon>Saccharomycotina</taxon>
        <taxon>Pichiomycetes</taxon>
        <taxon>Pichiales</taxon>
        <taxon>Pichiaceae</taxon>
        <taxon>Ogataea</taxon>
    </lineage>
</organism>
<dbReference type="GO" id="GO:0004822">
    <property type="term" value="F:isoleucine-tRNA ligase activity"/>
    <property type="evidence" value="ECO:0007669"/>
    <property type="project" value="UniProtKB-EC"/>
</dbReference>
<dbReference type="GO" id="GO:0000049">
    <property type="term" value="F:tRNA binding"/>
    <property type="evidence" value="ECO:0007669"/>
    <property type="project" value="InterPro"/>
</dbReference>
<evidence type="ECO:0000256" key="2">
    <source>
        <dbReference type="ARBA" id="ARBA00013165"/>
    </source>
</evidence>
<dbReference type="NCBIfam" id="TIGR00392">
    <property type="entry name" value="ileS"/>
    <property type="match status" value="1"/>
</dbReference>
<dbReference type="PANTHER" id="PTHR42765">
    <property type="entry name" value="SOLEUCYL-TRNA SYNTHETASE"/>
    <property type="match status" value="1"/>
</dbReference>
<dbReference type="PRINTS" id="PR00984">
    <property type="entry name" value="TRNASYNTHILE"/>
</dbReference>
<dbReference type="EC" id="6.1.1.5" evidence="2"/>
<feature type="domain" description="Aminoacyl-tRNA synthetase class Ia" evidence="10">
    <location>
        <begin position="51"/>
        <end position="129"/>
    </location>
</feature>
<dbReference type="AlphaFoldDB" id="A0AAN6I0V9"/>
<dbReference type="InterPro" id="IPR050081">
    <property type="entry name" value="Ile-tRNA_ligase"/>
</dbReference>
<dbReference type="InterPro" id="IPR009008">
    <property type="entry name" value="Val/Leu/Ile-tRNA-synth_edit"/>
</dbReference>
<dbReference type="SUPFAM" id="SSF50677">
    <property type="entry name" value="ValRS/IleRS/LeuRS editing domain"/>
    <property type="match status" value="1"/>
</dbReference>
<dbReference type="Gene3D" id="3.40.50.620">
    <property type="entry name" value="HUPs"/>
    <property type="match status" value="2"/>
</dbReference>
<dbReference type="Gene3D" id="1.10.730.20">
    <property type="match status" value="1"/>
</dbReference>
<evidence type="ECO:0000259" key="11">
    <source>
        <dbReference type="Pfam" id="PF08264"/>
    </source>
</evidence>
<evidence type="ECO:0000256" key="5">
    <source>
        <dbReference type="ARBA" id="ARBA00022840"/>
    </source>
</evidence>
<feature type="domain" description="Aminoacyl-tRNA synthetase class Ia" evidence="10">
    <location>
        <begin position="154"/>
        <end position="705"/>
    </location>
</feature>
<dbReference type="Pfam" id="PF00133">
    <property type="entry name" value="tRNA-synt_1"/>
    <property type="match status" value="2"/>
</dbReference>
<dbReference type="CDD" id="cd07960">
    <property type="entry name" value="Anticodon_Ia_Ile_BEm"/>
    <property type="match status" value="1"/>
</dbReference>
<evidence type="ECO:0000256" key="8">
    <source>
        <dbReference type="ARBA" id="ARBA00032665"/>
    </source>
</evidence>
<evidence type="ECO:0000313" key="12">
    <source>
        <dbReference type="EMBL" id="KAG7727576.1"/>
    </source>
</evidence>
<reference evidence="12" key="1">
    <citation type="journal article" date="2021" name="G3 (Bethesda)">
        <title>Genomic diversity, chromosomal rearrangements, and interspecies hybridization in the ogataea polymorpha species complex.</title>
        <authorList>
            <person name="Hanson S.J."/>
            <person name="Cinneide E.O."/>
            <person name="Salzberg L.I."/>
            <person name="Wolfe K.H."/>
            <person name="McGowan J."/>
            <person name="Fitzpatrick D.A."/>
            <person name="Matlin K."/>
        </authorList>
    </citation>
    <scope>NUCLEOTIDE SEQUENCE</scope>
    <source>
        <strain evidence="12">83-405-1</strain>
    </source>
</reference>
<dbReference type="EMBL" id="JAHLUH010000006">
    <property type="protein sequence ID" value="KAG7727576.1"/>
    <property type="molecule type" value="Genomic_DNA"/>
</dbReference>
<dbReference type="InterPro" id="IPR002301">
    <property type="entry name" value="Ile-tRNA-ligase"/>
</dbReference>
<accession>A0AAN6I0V9</accession>
<keyword evidence="4 9" id="KW-0547">Nucleotide-binding</keyword>
<dbReference type="SUPFAM" id="SSF47323">
    <property type="entry name" value="Anticodon-binding domain of a subclass of class I aminoacyl-tRNA synthetases"/>
    <property type="match status" value="1"/>
</dbReference>
<dbReference type="GO" id="GO:0006428">
    <property type="term" value="P:isoleucyl-tRNA aminoacylation"/>
    <property type="evidence" value="ECO:0007669"/>
    <property type="project" value="InterPro"/>
</dbReference>
<dbReference type="Gene3D" id="3.90.740.10">
    <property type="entry name" value="Valyl/Leucyl/Isoleucyl-tRNA synthetase, editing domain"/>
    <property type="match status" value="1"/>
</dbReference>
<dbReference type="InterPro" id="IPR023585">
    <property type="entry name" value="Ile-tRNA-ligase_type1"/>
</dbReference>
<feature type="domain" description="Methionyl/Valyl/Leucyl/Isoleucyl-tRNA synthetase anticodon-binding" evidence="11">
    <location>
        <begin position="747"/>
        <end position="904"/>
    </location>
</feature>
<evidence type="ECO:0000256" key="1">
    <source>
        <dbReference type="ARBA" id="ARBA00005594"/>
    </source>
</evidence>
<dbReference type="Pfam" id="PF08264">
    <property type="entry name" value="Anticodon_1"/>
    <property type="match status" value="1"/>
</dbReference>
<protein>
    <recommendedName>
        <fullName evidence="2">isoleucine--tRNA ligase</fullName>
        <ecNumber evidence="2">6.1.1.5</ecNumber>
    </recommendedName>
    <alternativeName>
        <fullName evidence="8">Isoleucyl-tRNA synthetase</fullName>
    </alternativeName>
</protein>
<dbReference type="InterPro" id="IPR033708">
    <property type="entry name" value="Anticodon_Ile_BEm"/>
</dbReference>
<evidence type="ECO:0000259" key="10">
    <source>
        <dbReference type="Pfam" id="PF00133"/>
    </source>
</evidence>
<dbReference type="SUPFAM" id="SSF52374">
    <property type="entry name" value="Nucleotidylyl transferase"/>
    <property type="match status" value="1"/>
</dbReference>
<dbReference type="PROSITE" id="PS00178">
    <property type="entry name" value="AA_TRNA_LIGASE_I"/>
    <property type="match status" value="1"/>
</dbReference>
<dbReference type="InterPro" id="IPR014729">
    <property type="entry name" value="Rossmann-like_a/b/a_fold"/>
</dbReference>
<evidence type="ECO:0000256" key="4">
    <source>
        <dbReference type="ARBA" id="ARBA00022741"/>
    </source>
</evidence>
<comment type="caution">
    <text evidence="12">The sequence shown here is derived from an EMBL/GenBank/DDBJ whole genome shotgun (WGS) entry which is preliminary data.</text>
</comment>
<dbReference type="InterPro" id="IPR009080">
    <property type="entry name" value="tRNAsynth_Ia_anticodon-bd"/>
</dbReference>
<keyword evidence="6 9" id="KW-0648">Protein biosynthesis</keyword>
<name>A0AAN6I0V9_9ASCO</name>
<comment type="similarity">
    <text evidence="1 9">Belongs to the class-I aminoacyl-tRNA synthetase family.</text>
</comment>
<dbReference type="GO" id="GO:0002161">
    <property type="term" value="F:aminoacyl-tRNA deacylase activity"/>
    <property type="evidence" value="ECO:0007669"/>
    <property type="project" value="InterPro"/>
</dbReference>
<evidence type="ECO:0000256" key="3">
    <source>
        <dbReference type="ARBA" id="ARBA00022598"/>
    </source>
</evidence>
<dbReference type="GO" id="GO:0005739">
    <property type="term" value="C:mitochondrion"/>
    <property type="evidence" value="ECO:0007669"/>
    <property type="project" value="TreeGrafter"/>
</dbReference>